<dbReference type="PANTHER" id="PTHR34990:SF2">
    <property type="entry name" value="BLL8164 PROTEIN"/>
    <property type="match status" value="1"/>
</dbReference>
<dbReference type="EMBL" id="JBHTMV010000003">
    <property type="protein sequence ID" value="MFD1293150.1"/>
    <property type="molecule type" value="Genomic_DNA"/>
</dbReference>
<gene>
    <name evidence="7" type="ORF">ACFQ5N_04810</name>
</gene>
<keyword evidence="4" id="KW-0472">Membrane</keyword>
<dbReference type="Proteomes" id="UP001597241">
    <property type="component" value="Unassembled WGS sequence"/>
</dbReference>
<evidence type="ECO:0000259" key="6">
    <source>
        <dbReference type="Pfam" id="PF00149"/>
    </source>
</evidence>
<sequence length="299" mass="34976">MYRILKKILSRAYSNAKKIPINSNSKFILFSDIHKGNNNYADDFAHNRNIFHHALRTYNEQGYTYAQLGDGIELWENNSFKDIFEAHKDIFLLMKKFHLDDRLHIIWGNHDMVLRKPKMAKKMFDSYVDHQTNETIDLLKNSTFEESIILKVEGLKKDILLIHGHQADLFNYVFWKFNRFLVKVLWSPLQIVGIKNPASPAKNYRDLVRVERNLERWIATNNNQMVIAGHTHRPKFPKPGELPYFNDGSCVHPRFITGIEIVNLQISLIKWHTITSQNGMLQIVKTVIEGPVDISTYLT</sequence>
<keyword evidence="2" id="KW-0997">Cell inner membrane</keyword>
<dbReference type="RefSeq" id="WP_386808205.1">
    <property type="nucleotide sequence ID" value="NZ_JBHTMV010000003.1"/>
</dbReference>
<keyword evidence="1" id="KW-1003">Cell membrane</keyword>
<proteinExistence type="predicted"/>
<reference evidence="8" key="1">
    <citation type="journal article" date="2019" name="Int. J. Syst. Evol. Microbiol.">
        <title>The Global Catalogue of Microorganisms (GCM) 10K type strain sequencing project: providing services to taxonomists for standard genome sequencing and annotation.</title>
        <authorList>
            <consortium name="The Broad Institute Genomics Platform"/>
            <consortium name="The Broad Institute Genome Sequencing Center for Infectious Disease"/>
            <person name="Wu L."/>
            <person name="Ma J."/>
        </authorList>
    </citation>
    <scope>NUCLEOTIDE SEQUENCE [LARGE SCALE GENOMIC DNA]</scope>
    <source>
        <strain evidence="8">CCUG 62221</strain>
    </source>
</reference>
<dbReference type="InterPro" id="IPR029052">
    <property type="entry name" value="Metallo-depent_PP-like"/>
</dbReference>
<comment type="caution">
    <text evidence="7">The sequence shown here is derived from an EMBL/GenBank/DDBJ whole genome shotgun (WGS) entry which is preliminary data.</text>
</comment>
<evidence type="ECO:0000256" key="5">
    <source>
        <dbReference type="ARBA" id="ARBA00023211"/>
    </source>
</evidence>
<dbReference type="InterPro" id="IPR004843">
    <property type="entry name" value="Calcineurin-like_PHP"/>
</dbReference>
<keyword evidence="5" id="KW-0464">Manganese</keyword>
<evidence type="ECO:0000313" key="7">
    <source>
        <dbReference type="EMBL" id="MFD1293150.1"/>
    </source>
</evidence>
<evidence type="ECO:0000256" key="1">
    <source>
        <dbReference type="ARBA" id="ARBA00022475"/>
    </source>
</evidence>
<evidence type="ECO:0000256" key="3">
    <source>
        <dbReference type="ARBA" id="ARBA00022723"/>
    </source>
</evidence>
<dbReference type="Pfam" id="PF00149">
    <property type="entry name" value="Metallophos"/>
    <property type="match status" value="1"/>
</dbReference>
<accession>A0ABW3WL66</accession>
<feature type="domain" description="Calcineurin-like phosphoesterase" evidence="6">
    <location>
        <begin position="26"/>
        <end position="234"/>
    </location>
</feature>
<dbReference type="Gene3D" id="3.60.21.10">
    <property type="match status" value="1"/>
</dbReference>
<dbReference type="PANTHER" id="PTHR34990">
    <property type="entry name" value="UDP-2,3-DIACYLGLUCOSAMINE HYDROLASE-RELATED"/>
    <property type="match status" value="1"/>
</dbReference>
<evidence type="ECO:0000313" key="8">
    <source>
        <dbReference type="Proteomes" id="UP001597241"/>
    </source>
</evidence>
<keyword evidence="3" id="KW-0479">Metal-binding</keyword>
<keyword evidence="8" id="KW-1185">Reference proteome</keyword>
<dbReference type="SUPFAM" id="SSF56300">
    <property type="entry name" value="Metallo-dependent phosphatases"/>
    <property type="match status" value="1"/>
</dbReference>
<protein>
    <submittedName>
        <fullName evidence="7">Metallophosphoesterase</fullName>
    </submittedName>
</protein>
<evidence type="ECO:0000256" key="2">
    <source>
        <dbReference type="ARBA" id="ARBA00022519"/>
    </source>
</evidence>
<name>A0ABW3WL66_9FLAO</name>
<dbReference type="InterPro" id="IPR043461">
    <property type="entry name" value="LpxH-like"/>
</dbReference>
<organism evidence="7 8">
    <name type="scientific">Lutibacter holmesii</name>
    <dbReference type="NCBI Taxonomy" id="1137985"/>
    <lineage>
        <taxon>Bacteria</taxon>
        <taxon>Pseudomonadati</taxon>
        <taxon>Bacteroidota</taxon>
        <taxon>Flavobacteriia</taxon>
        <taxon>Flavobacteriales</taxon>
        <taxon>Flavobacteriaceae</taxon>
        <taxon>Lutibacter</taxon>
    </lineage>
</organism>
<evidence type="ECO:0000256" key="4">
    <source>
        <dbReference type="ARBA" id="ARBA00023136"/>
    </source>
</evidence>